<feature type="transmembrane region" description="Helical" evidence="1">
    <location>
        <begin position="33"/>
        <end position="50"/>
    </location>
</feature>
<gene>
    <name evidence="2" type="ORF">ALC62_09028</name>
</gene>
<evidence type="ECO:0000313" key="3">
    <source>
        <dbReference type="Proteomes" id="UP000078542"/>
    </source>
</evidence>
<keyword evidence="1" id="KW-0472">Membrane</keyword>
<protein>
    <recommendedName>
        <fullName evidence="4">Gustatory receptor</fullName>
    </recommendedName>
</protein>
<keyword evidence="1" id="KW-1133">Transmembrane helix</keyword>
<feature type="transmembrane region" description="Helical" evidence="1">
    <location>
        <begin position="120"/>
        <end position="147"/>
    </location>
</feature>
<accession>A0A151IGN7</accession>
<evidence type="ECO:0000256" key="1">
    <source>
        <dbReference type="SAM" id="Phobius"/>
    </source>
</evidence>
<name>A0A151IGN7_9HYME</name>
<sequence>MTISLQSALAPLFIMSSFYCLVLFEYPLGQPRLFLSCLYALVILSTLIYIDFPMYYIQQETLISILAIIHFLYILIALISIFINLYRNKELKICLHALSTVDDTLEALGSPKEYQVLRNWIFQIIIGWNIYIFIDLVITICNFIYLSSSSEYSYIFKISYKAFILKYFKHVVNLNALIYGTIIGYTSSRFHRANNRLLVIYSDIFENNADYRCRRQNRSILVSQRITGAKNRKQYIWIIM</sequence>
<keyword evidence="3" id="KW-1185">Reference proteome</keyword>
<reference evidence="2 3" key="1">
    <citation type="submission" date="2016-03" db="EMBL/GenBank/DDBJ databases">
        <title>Cyphomyrmex costatus WGS genome.</title>
        <authorList>
            <person name="Nygaard S."/>
            <person name="Hu H."/>
            <person name="Boomsma J."/>
            <person name="Zhang G."/>
        </authorList>
    </citation>
    <scope>NUCLEOTIDE SEQUENCE [LARGE SCALE GENOMIC DNA]</scope>
    <source>
        <strain evidence="2">MS0001</strain>
        <tissue evidence="2">Whole body</tissue>
    </source>
</reference>
<keyword evidence="1" id="KW-0812">Transmembrane</keyword>
<evidence type="ECO:0000313" key="2">
    <source>
        <dbReference type="EMBL" id="KYN00233.1"/>
    </source>
</evidence>
<organism evidence="2 3">
    <name type="scientific">Cyphomyrmex costatus</name>
    <dbReference type="NCBI Taxonomy" id="456900"/>
    <lineage>
        <taxon>Eukaryota</taxon>
        <taxon>Metazoa</taxon>
        <taxon>Ecdysozoa</taxon>
        <taxon>Arthropoda</taxon>
        <taxon>Hexapoda</taxon>
        <taxon>Insecta</taxon>
        <taxon>Pterygota</taxon>
        <taxon>Neoptera</taxon>
        <taxon>Endopterygota</taxon>
        <taxon>Hymenoptera</taxon>
        <taxon>Apocrita</taxon>
        <taxon>Aculeata</taxon>
        <taxon>Formicoidea</taxon>
        <taxon>Formicidae</taxon>
        <taxon>Myrmicinae</taxon>
        <taxon>Cyphomyrmex</taxon>
    </lineage>
</organism>
<evidence type="ECO:0008006" key="4">
    <source>
        <dbReference type="Google" id="ProtNLM"/>
    </source>
</evidence>
<dbReference type="EMBL" id="KQ977739">
    <property type="protein sequence ID" value="KYN00233.1"/>
    <property type="molecule type" value="Genomic_DNA"/>
</dbReference>
<proteinExistence type="predicted"/>
<dbReference type="Proteomes" id="UP000078542">
    <property type="component" value="Unassembled WGS sequence"/>
</dbReference>
<feature type="transmembrane region" description="Helical" evidence="1">
    <location>
        <begin position="6"/>
        <end position="26"/>
    </location>
</feature>
<feature type="transmembrane region" description="Helical" evidence="1">
    <location>
        <begin position="167"/>
        <end position="186"/>
    </location>
</feature>
<dbReference type="AlphaFoldDB" id="A0A151IGN7"/>
<feature type="transmembrane region" description="Helical" evidence="1">
    <location>
        <begin position="62"/>
        <end position="86"/>
    </location>
</feature>